<accession>A0AAV5I3X3</accession>
<comment type="caution">
    <text evidence="2">The sequence shown here is derived from an EMBL/GenBank/DDBJ whole genome shotgun (WGS) entry which is preliminary data.</text>
</comment>
<name>A0AAV5I3X3_9ROSI</name>
<dbReference type="AlphaFoldDB" id="A0AAV5I3X3"/>
<organism evidence="2 3">
    <name type="scientific">Rubroshorea leprosula</name>
    <dbReference type="NCBI Taxonomy" id="152421"/>
    <lineage>
        <taxon>Eukaryota</taxon>
        <taxon>Viridiplantae</taxon>
        <taxon>Streptophyta</taxon>
        <taxon>Embryophyta</taxon>
        <taxon>Tracheophyta</taxon>
        <taxon>Spermatophyta</taxon>
        <taxon>Magnoliopsida</taxon>
        <taxon>eudicotyledons</taxon>
        <taxon>Gunneridae</taxon>
        <taxon>Pentapetalae</taxon>
        <taxon>rosids</taxon>
        <taxon>malvids</taxon>
        <taxon>Malvales</taxon>
        <taxon>Dipterocarpaceae</taxon>
        <taxon>Rubroshorea</taxon>
    </lineage>
</organism>
<proteinExistence type="predicted"/>
<evidence type="ECO:0000313" key="2">
    <source>
        <dbReference type="EMBL" id="GKU93627.1"/>
    </source>
</evidence>
<keyword evidence="3" id="KW-1185">Reference proteome</keyword>
<evidence type="ECO:0000313" key="3">
    <source>
        <dbReference type="Proteomes" id="UP001054252"/>
    </source>
</evidence>
<dbReference type="EMBL" id="BPVZ01000007">
    <property type="protein sequence ID" value="GKU93627.1"/>
    <property type="molecule type" value="Genomic_DNA"/>
</dbReference>
<feature type="compositionally biased region" description="Basic and acidic residues" evidence="1">
    <location>
        <begin position="89"/>
        <end position="112"/>
    </location>
</feature>
<reference evidence="2 3" key="1">
    <citation type="journal article" date="2021" name="Commun. Biol.">
        <title>The genome of Shorea leprosula (Dipterocarpaceae) highlights the ecological relevance of drought in aseasonal tropical rainforests.</title>
        <authorList>
            <person name="Ng K.K.S."/>
            <person name="Kobayashi M.J."/>
            <person name="Fawcett J.A."/>
            <person name="Hatakeyama M."/>
            <person name="Paape T."/>
            <person name="Ng C.H."/>
            <person name="Ang C.C."/>
            <person name="Tnah L.H."/>
            <person name="Lee C.T."/>
            <person name="Nishiyama T."/>
            <person name="Sese J."/>
            <person name="O'Brien M.J."/>
            <person name="Copetti D."/>
            <person name="Mohd Noor M.I."/>
            <person name="Ong R.C."/>
            <person name="Putra M."/>
            <person name="Sireger I.Z."/>
            <person name="Indrioko S."/>
            <person name="Kosugi Y."/>
            <person name="Izuno A."/>
            <person name="Isagi Y."/>
            <person name="Lee S.L."/>
            <person name="Shimizu K.K."/>
        </authorList>
    </citation>
    <scope>NUCLEOTIDE SEQUENCE [LARGE SCALE GENOMIC DNA]</scope>
    <source>
        <strain evidence="2">214</strain>
    </source>
</reference>
<dbReference type="Proteomes" id="UP001054252">
    <property type="component" value="Unassembled WGS sequence"/>
</dbReference>
<evidence type="ECO:0000256" key="1">
    <source>
        <dbReference type="SAM" id="MobiDB-lite"/>
    </source>
</evidence>
<gene>
    <name evidence="2" type="ORF">SLEP1_g7204</name>
</gene>
<feature type="region of interest" description="Disordered" evidence="1">
    <location>
        <begin position="84"/>
        <end position="121"/>
    </location>
</feature>
<protein>
    <submittedName>
        <fullName evidence="2">Uncharacterized protein</fullName>
    </submittedName>
</protein>
<sequence length="121" mass="13652">MPSALRIGSKQNTVSMLFDLDPTSDLSSRPTPVGSTGALIRAWNMDLRSPALDQAEKSSRLSQIFWLERQICAIAELSRKENVGWPLRSDGDDMNGGRERGKDRERTERRETNVGLDFQMK</sequence>